<evidence type="ECO:0000259" key="10">
    <source>
        <dbReference type="PROSITE" id="PS50893"/>
    </source>
</evidence>
<evidence type="ECO:0000313" key="11">
    <source>
        <dbReference type="EMBL" id="GHA39369.1"/>
    </source>
</evidence>
<keyword evidence="6" id="KW-0547">Nucleotide-binding</keyword>
<dbReference type="SUPFAM" id="SSF52540">
    <property type="entry name" value="P-loop containing nucleoside triphosphate hydrolases"/>
    <property type="match status" value="2"/>
</dbReference>
<dbReference type="InterPro" id="IPR017871">
    <property type="entry name" value="ABC_transporter-like_CS"/>
</dbReference>
<dbReference type="Gene3D" id="3.40.50.300">
    <property type="entry name" value="P-loop containing nucleotide triphosphate hydrolases"/>
    <property type="match status" value="2"/>
</dbReference>
<dbReference type="EMBL" id="BMZE01000007">
    <property type="protein sequence ID" value="GHA39369.1"/>
    <property type="molecule type" value="Genomic_DNA"/>
</dbReference>
<dbReference type="PANTHER" id="PTHR43790">
    <property type="entry name" value="CARBOHYDRATE TRANSPORT ATP-BINDING PROTEIN MG119-RELATED"/>
    <property type="match status" value="1"/>
</dbReference>
<dbReference type="Proteomes" id="UP000646579">
    <property type="component" value="Unassembled WGS sequence"/>
</dbReference>
<dbReference type="SMART" id="SM00382">
    <property type="entry name" value="AAA"/>
    <property type="match status" value="2"/>
</dbReference>
<evidence type="ECO:0000256" key="6">
    <source>
        <dbReference type="ARBA" id="ARBA00022741"/>
    </source>
</evidence>
<evidence type="ECO:0000313" key="12">
    <source>
        <dbReference type="Proteomes" id="UP000646579"/>
    </source>
</evidence>
<dbReference type="PANTHER" id="PTHR43790:SF3">
    <property type="entry name" value="D-ALLOSE IMPORT ATP-BINDING PROTEIN ALSA-RELATED"/>
    <property type="match status" value="1"/>
</dbReference>
<evidence type="ECO:0000256" key="9">
    <source>
        <dbReference type="ARBA" id="ARBA00023136"/>
    </source>
</evidence>
<reference evidence="11" key="1">
    <citation type="journal article" date="2014" name="Int. J. Syst. Evol. Microbiol.">
        <title>Complete genome sequence of Corynebacterium casei LMG S-19264T (=DSM 44701T), isolated from a smear-ripened cheese.</title>
        <authorList>
            <consortium name="US DOE Joint Genome Institute (JGI-PGF)"/>
            <person name="Walter F."/>
            <person name="Albersmeier A."/>
            <person name="Kalinowski J."/>
            <person name="Ruckert C."/>
        </authorList>
    </citation>
    <scope>NUCLEOTIDE SEQUENCE</scope>
    <source>
        <strain evidence="11">KCTC 32437</strain>
    </source>
</reference>
<dbReference type="PROSITE" id="PS50893">
    <property type="entry name" value="ABC_TRANSPORTER_2"/>
    <property type="match status" value="2"/>
</dbReference>
<reference evidence="11" key="2">
    <citation type="submission" date="2020-09" db="EMBL/GenBank/DDBJ databases">
        <authorList>
            <person name="Sun Q."/>
            <person name="Kim S."/>
        </authorList>
    </citation>
    <scope>NUCLEOTIDE SEQUENCE</scope>
    <source>
        <strain evidence="11">KCTC 32437</strain>
    </source>
</reference>
<evidence type="ECO:0000256" key="8">
    <source>
        <dbReference type="ARBA" id="ARBA00022967"/>
    </source>
</evidence>
<keyword evidence="9" id="KW-0472">Membrane</keyword>
<keyword evidence="8" id="KW-1278">Translocase</keyword>
<dbReference type="AlphaFoldDB" id="A0A918VZR2"/>
<evidence type="ECO:0000256" key="1">
    <source>
        <dbReference type="ARBA" id="ARBA00005417"/>
    </source>
</evidence>
<dbReference type="InterPro" id="IPR027417">
    <property type="entry name" value="P-loop_NTPase"/>
</dbReference>
<keyword evidence="2" id="KW-0813">Transport</keyword>
<evidence type="ECO:0000256" key="7">
    <source>
        <dbReference type="ARBA" id="ARBA00022840"/>
    </source>
</evidence>
<dbReference type="PROSITE" id="PS00211">
    <property type="entry name" value="ABC_TRANSPORTER_1"/>
    <property type="match status" value="1"/>
</dbReference>
<dbReference type="Pfam" id="PF00005">
    <property type="entry name" value="ABC_tran"/>
    <property type="match status" value="2"/>
</dbReference>
<keyword evidence="7 11" id="KW-0067">ATP-binding</keyword>
<keyword evidence="12" id="KW-1185">Reference proteome</keyword>
<evidence type="ECO:0000256" key="3">
    <source>
        <dbReference type="ARBA" id="ARBA00022475"/>
    </source>
</evidence>
<evidence type="ECO:0000256" key="5">
    <source>
        <dbReference type="ARBA" id="ARBA00022737"/>
    </source>
</evidence>
<sequence>MMSTAIELQALTKRFGITKALSDVSFSIRQGSVHALVGENGAGKSSLIKILSGVHQPDGGAVRLFGQDFAPKDSAAAQLSGVSTMFQESQQVSNLSVAENIYLGMEPRIGPFLDWSRLMKQAGDLLGRLGIEIEPGRPMATLSPSEAKLIEMGRAVSRNAKVLIMDEPTANLNQAEQQILFRVLKQLNEKEGVTVIYISHHMQEVFDLCDHVTVLRDGQHVATLDVADTETDGLVRLMIGRQMEAYFPTIAAPAQGEPRLVVSDLAHPARGLDGASFEVARGEIFGIYGLADSGRTALTNALFGIQTGFAGAVRLDGAPFAPTSPTAAIEAGVILVPEDRKLQGLMLDLDLLHNFSVGNLGRFVSNGLFEKKTALEAANTHIQRLRVKPNNAYALVKGLSGGNQQKVAIGKWLNRDFRLAIFQEPTRGIDVSAKMEVYEVIKSLSEAGVAILVLSSEVLELMGLCHRVGVLSGGRMTATIERADFSEHAIVSAALPRRRA</sequence>
<comment type="caution">
    <text evidence="11">The sequence shown here is derived from an EMBL/GenBank/DDBJ whole genome shotgun (WGS) entry which is preliminary data.</text>
</comment>
<feature type="domain" description="ABC transporter" evidence="10">
    <location>
        <begin position="254"/>
        <end position="498"/>
    </location>
</feature>
<organism evidence="11 12">
    <name type="scientific">Devosia pacifica</name>
    <dbReference type="NCBI Taxonomy" id="1335967"/>
    <lineage>
        <taxon>Bacteria</taxon>
        <taxon>Pseudomonadati</taxon>
        <taxon>Pseudomonadota</taxon>
        <taxon>Alphaproteobacteria</taxon>
        <taxon>Hyphomicrobiales</taxon>
        <taxon>Devosiaceae</taxon>
        <taxon>Devosia</taxon>
    </lineage>
</organism>
<keyword evidence="4" id="KW-0762">Sugar transport</keyword>
<evidence type="ECO:0000256" key="4">
    <source>
        <dbReference type="ARBA" id="ARBA00022597"/>
    </source>
</evidence>
<gene>
    <name evidence="11" type="primary">rbsA3</name>
    <name evidence="11" type="ORF">GCM10007989_38900</name>
</gene>
<protein>
    <submittedName>
        <fullName evidence="11">Ribose import ATP-binding protein RbsA</fullName>
    </submittedName>
</protein>
<dbReference type="InterPro" id="IPR050107">
    <property type="entry name" value="ABC_carbohydrate_import_ATPase"/>
</dbReference>
<dbReference type="GO" id="GO:0005524">
    <property type="term" value="F:ATP binding"/>
    <property type="evidence" value="ECO:0007669"/>
    <property type="project" value="UniProtKB-KW"/>
</dbReference>
<keyword evidence="5" id="KW-0677">Repeat</keyword>
<dbReference type="RefSeq" id="WP_189427477.1">
    <property type="nucleotide sequence ID" value="NZ_BMZE01000007.1"/>
</dbReference>
<dbReference type="CDD" id="cd03216">
    <property type="entry name" value="ABC_Carb_Monos_I"/>
    <property type="match status" value="1"/>
</dbReference>
<evidence type="ECO:0000256" key="2">
    <source>
        <dbReference type="ARBA" id="ARBA00022448"/>
    </source>
</evidence>
<dbReference type="InterPro" id="IPR003593">
    <property type="entry name" value="AAA+_ATPase"/>
</dbReference>
<accession>A0A918VZR2</accession>
<dbReference type="CDD" id="cd03215">
    <property type="entry name" value="ABC_Carb_Monos_II"/>
    <property type="match status" value="1"/>
</dbReference>
<dbReference type="GO" id="GO:0016887">
    <property type="term" value="F:ATP hydrolysis activity"/>
    <property type="evidence" value="ECO:0007669"/>
    <property type="project" value="InterPro"/>
</dbReference>
<comment type="similarity">
    <text evidence="1">Belongs to the ABC transporter superfamily.</text>
</comment>
<name>A0A918VZR2_9HYPH</name>
<feature type="domain" description="ABC transporter" evidence="10">
    <location>
        <begin position="6"/>
        <end position="242"/>
    </location>
</feature>
<proteinExistence type="inferred from homology"/>
<keyword evidence="3" id="KW-1003">Cell membrane</keyword>
<dbReference type="InterPro" id="IPR003439">
    <property type="entry name" value="ABC_transporter-like_ATP-bd"/>
</dbReference>